<feature type="region of interest" description="Disordered" evidence="1">
    <location>
        <begin position="1"/>
        <end position="26"/>
    </location>
</feature>
<gene>
    <name evidence="2" type="ORF">JX265_003166</name>
</gene>
<evidence type="ECO:0000313" key="3">
    <source>
        <dbReference type="Proteomes" id="UP000829685"/>
    </source>
</evidence>
<dbReference type="AlphaFoldDB" id="A0A9P9WTS6"/>
<feature type="compositionally biased region" description="Basic and acidic residues" evidence="1">
    <location>
        <begin position="390"/>
        <end position="399"/>
    </location>
</feature>
<sequence>MQDPTSNDDHDDGSSTVDSAEAMGGDPGETVMWFGKHEGSRLQDLDEGYCWALVEYSYQYPHSLNLARFRELHTKYLDRRYETQCCLSTIVWFGEYKGHEIRKLPRGRWRWLLNNCDKWRRSLQDILRRHSALLDPVGKRLGPQDDGIASDNDESYNSDGGFVVKTDEEDEEDDDCTIDNSLSDETKDDLELDNDHKPEPEESGLDNGPVREDRGVAVRSVRFPDNWPDSDSSDASLPPLKALFNSPAKKDTPLRGPGALEGKDAGGGSYENAIRVDSDSDDHPLFSSPLKNMTGARPRARTWTTNRSLNAAVETSRQSRYYIIQSGSDENPNDEREESRTPLRKRPKRDGNILWHEHHSLDVDSDDMPLQRTGRRVSEVAGSSAAKRRPPSDSGDKPVKCRLGGGRRASMKTGKKGRVSIDSDDEVVLPRKRRSTHGGTVGSR</sequence>
<feature type="region of interest" description="Disordered" evidence="1">
    <location>
        <begin position="221"/>
        <end position="240"/>
    </location>
</feature>
<dbReference type="Proteomes" id="UP000829685">
    <property type="component" value="Unassembled WGS sequence"/>
</dbReference>
<feature type="region of interest" description="Disordered" evidence="1">
    <location>
        <begin position="323"/>
        <end position="444"/>
    </location>
</feature>
<evidence type="ECO:0000313" key="2">
    <source>
        <dbReference type="EMBL" id="KAI1878989.1"/>
    </source>
</evidence>
<accession>A0A9P9WTS6</accession>
<feature type="compositionally biased region" description="Basic and acidic residues" evidence="1">
    <location>
        <begin position="274"/>
        <end position="284"/>
    </location>
</feature>
<evidence type="ECO:0000256" key="1">
    <source>
        <dbReference type="SAM" id="MobiDB-lite"/>
    </source>
</evidence>
<proteinExistence type="predicted"/>
<name>A0A9P9WTS6_9PEZI</name>
<reference evidence="2" key="1">
    <citation type="submission" date="2021-03" db="EMBL/GenBank/DDBJ databases">
        <title>Revisited historic fungal species revealed as producer of novel bioactive compounds through whole genome sequencing and comparative genomics.</title>
        <authorList>
            <person name="Vignolle G.A."/>
            <person name="Hochenegger N."/>
            <person name="Mach R.L."/>
            <person name="Mach-Aigner A.R."/>
            <person name="Javad Rahimi M."/>
            <person name="Salim K.A."/>
            <person name="Chan C.M."/>
            <person name="Lim L.B.L."/>
            <person name="Cai F."/>
            <person name="Druzhinina I.S."/>
            <person name="U'Ren J.M."/>
            <person name="Derntl C."/>
        </authorList>
    </citation>
    <scope>NUCLEOTIDE SEQUENCE</scope>
    <source>
        <strain evidence="2">TUCIM 5799</strain>
    </source>
</reference>
<protein>
    <submittedName>
        <fullName evidence="2">Uncharacterized protein</fullName>
    </submittedName>
</protein>
<comment type="caution">
    <text evidence="2">The sequence shown here is derived from an EMBL/GenBank/DDBJ whole genome shotgun (WGS) entry which is preliminary data.</text>
</comment>
<organism evidence="2 3">
    <name type="scientific">Neoarthrinium moseri</name>
    <dbReference type="NCBI Taxonomy" id="1658444"/>
    <lineage>
        <taxon>Eukaryota</taxon>
        <taxon>Fungi</taxon>
        <taxon>Dikarya</taxon>
        <taxon>Ascomycota</taxon>
        <taxon>Pezizomycotina</taxon>
        <taxon>Sordariomycetes</taxon>
        <taxon>Xylariomycetidae</taxon>
        <taxon>Amphisphaeriales</taxon>
        <taxon>Apiosporaceae</taxon>
        <taxon>Neoarthrinium</taxon>
    </lineage>
</organism>
<dbReference type="EMBL" id="JAFIMR010000005">
    <property type="protein sequence ID" value="KAI1878989.1"/>
    <property type="molecule type" value="Genomic_DNA"/>
</dbReference>
<feature type="region of interest" description="Disordered" evidence="1">
    <location>
        <begin position="138"/>
        <end position="213"/>
    </location>
</feature>
<feature type="compositionally biased region" description="Acidic residues" evidence="1">
    <location>
        <begin position="167"/>
        <end position="177"/>
    </location>
</feature>
<feature type="compositionally biased region" description="Basic and acidic residues" evidence="1">
    <location>
        <begin position="349"/>
        <end position="362"/>
    </location>
</feature>
<keyword evidence="3" id="KW-1185">Reference proteome</keyword>
<feature type="compositionally biased region" description="Basic residues" evidence="1">
    <location>
        <begin position="409"/>
        <end position="418"/>
    </location>
</feature>
<feature type="compositionally biased region" description="Low complexity" evidence="1">
    <location>
        <begin position="229"/>
        <end position="240"/>
    </location>
</feature>
<feature type="region of interest" description="Disordered" evidence="1">
    <location>
        <begin position="245"/>
        <end position="302"/>
    </location>
</feature>